<dbReference type="EMBL" id="JAEACQ010000268">
    <property type="protein sequence ID" value="MBL7631342.1"/>
    <property type="molecule type" value="Genomic_DNA"/>
</dbReference>
<dbReference type="PANTHER" id="PTHR47485">
    <property type="entry name" value="THYLAKOID LUMENAL 17.4 KDA PROTEIN, CHLOROPLASTIC"/>
    <property type="match status" value="1"/>
</dbReference>
<dbReference type="PANTHER" id="PTHR47485:SF1">
    <property type="entry name" value="THYLAKOID LUMENAL 17.4 KDA PROTEIN, CHLOROPLASTIC"/>
    <property type="match status" value="1"/>
</dbReference>
<feature type="region of interest" description="Disordered" evidence="2">
    <location>
        <begin position="142"/>
        <end position="162"/>
    </location>
</feature>
<evidence type="ECO:0000313" key="5">
    <source>
        <dbReference type="Proteomes" id="UP000604475"/>
    </source>
</evidence>
<dbReference type="RefSeq" id="WP_203004211.1">
    <property type="nucleotide sequence ID" value="NZ_JADWYU010000144.1"/>
</dbReference>
<comment type="caution">
    <text evidence="4">The sequence shown here is derived from an EMBL/GenBank/DDBJ whole genome shotgun (WGS) entry which is preliminary data.</text>
</comment>
<dbReference type="InterPro" id="IPR001646">
    <property type="entry name" value="5peptide_repeat"/>
</dbReference>
<keyword evidence="1" id="KW-0677">Repeat</keyword>
<proteinExistence type="predicted"/>
<sequence>MAGTGGTRRRSGQRWLWVAICVAGTFAAATVVAVFLLPPVVYRSVDPTADHSDARAALQSGLLTAAAALVAVVGGLVALAETRRSNANTHVRELYTRAVDQLGSENITVRLGGIYALERIAKDSPDDQRTVVEVVSAFVREKARPSAPAPAGPATPAGPRRLEPDVQAALTILGRLPLRRGVHRADLTDADLTGAELSSANLAEARLHRTNLTGAQLNNLILTGSALLGANLTGARLAGADLTNALLVEANLTGARLDGADLTGAVLVEANLSRARLDGASLKRAVLFDADLTRASLFDANLTDATLNLANLTDARLNRTDLTGASLDATELGGADLVDARGLVPGQLDVASGNARTRLSTDFQRPASWPPAAS</sequence>
<evidence type="ECO:0000256" key="1">
    <source>
        <dbReference type="ARBA" id="ARBA00022737"/>
    </source>
</evidence>
<feature type="transmembrane region" description="Helical" evidence="3">
    <location>
        <begin position="15"/>
        <end position="37"/>
    </location>
</feature>
<keyword evidence="5" id="KW-1185">Reference proteome</keyword>
<evidence type="ECO:0000256" key="2">
    <source>
        <dbReference type="SAM" id="MobiDB-lite"/>
    </source>
</evidence>
<dbReference type="Gene3D" id="2.160.20.80">
    <property type="entry name" value="E3 ubiquitin-protein ligase SopA"/>
    <property type="match status" value="1"/>
</dbReference>
<feature type="transmembrane region" description="Helical" evidence="3">
    <location>
        <begin position="57"/>
        <end position="80"/>
    </location>
</feature>
<protein>
    <submittedName>
        <fullName evidence="4">Pentapeptide repeat-containing protein</fullName>
    </submittedName>
</protein>
<keyword evidence="3" id="KW-0812">Transmembrane</keyword>
<keyword evidence="3" id="KW-0472">Membrane</keyword>
<accession>A0A937RJI8</accession>
<organism evidence="4 5">
    <name type="scientific">Frankia nepalensis</name>
    <dbReference type="NCBI Taxonomy" id="1836974"/>
    <lineage>
        <taxon>Bacteria</taxon>
        <taxon>Bacillati</taxon>
        <taxon>Actinomycetota</taxon>
        <taxon>Actinomycetes</taxon>
        <taxon>Frankiales</taxon>
        <taxon>Frankiaceae</taxon>
        <taxon>Frankia</taxon>
    </lineage>
</organism>
<gene>
    <name evidence="4" type="ORF">I7412_30125</name>
</gene>
<name>A0A937RJI8_9ACTN</name>
<dbReference type="Proteomes" id="UP000604475">
    <property type="component" value="Unassembled WGS sequence"/>
</dbReference>
<evidence type="ECO:0000313" key="4">
    <source>
        <dbReference type="EMBL" id="MBL7631342.1"/>
    </source>
</evidence>
<keyword evidence="3" id="KW-1133">Transmembrane helix</keyword>
<reference evidence="4" key="1">
    <citation type="submission" date="2020-12" db="EMBL/GenBank/DDBJ databases">
        <title>Genomic characterization of non-nitrogen-fixing Frankia strains.</title>
        <authorList>
            <person name="Carlos-Shanley C."/>
            <person name="Guerra T."/>
            <person name="Hahn D."/>
        </authorList>
    </citation>
    <scope>NUCLEOTIDE SEQUENCE</scope>
    <source>
        <strain evidence="4">CN6</strain>
    </source>
</reference>
<evidence type="ECO:0000256" key="3">
    <source>
        <dbReference type="SAM" id="Phobius"/>
    </source>
</evidence>
<dbReference type="SUPFAM" id="SSF141571">
    <property type="entry name" value="Pentapeptide repeat-like"/>
    <property type="match status" value="1"/>
</dbReference>
<dbReference type="Pfam" id="PF00805">
    <property type="entry name" value="Pentapeptide"/>
    <property type="match status" value="3"/>
</dbReference>
<dbReference type="AlphaFoldDB" id="A0A937RJI8"/>